<evidence type="ECO:0000313" key="11">
    <source>
        <dbReference type="Proteomes" id="UP000053095"/>
    </source>
</evidence>
<evidence type="ECO:0000256" key="5">
    <source>
        <dbReference type="ARBA" id="ARBA00022490"/>
    </source>
</evidence>
<keyword evidence="5" id="KW-0963">Cytoplasm</keyword>
<dbReference type="GO" id="GO:0005737">
    <property type="term" value="C:cytoplasm"/>
    <property type="evidence" value="ECO:0007669"/>
    <property type="project" value="UniProtKB-SubCell"/>
</dbReference>
<evidence type="ECO:0000256" key="7">
    <source>
        <dbReference type="ARBA" id="ARBA00022801"/>
    </source>
</evidence>
<sequence length="293" mass="33148">MAHNTISSPHTHSSAFDEGFLEVSSIHKLHYEQYGKVDGKPVVFLHGGPGGSTSFSNTIYFNPNVYRVVLFDQRGAGRSTPSAEIRENTTQDLINDIESIRIHLKITKWHLVFGGSWGSTLALLYAQAHPHMVGSLVLRGICTCRKLEREWSRGSAGAARIYPDAYEEFVNFLSEDERQDPFKGYYKYLLSSDVETRLAAARKWNTWDITIGSLIPDEKSFEKINDDQWSLSHALLEAHYFANEGWIEDGQILRKENIDKIRHIPTAGHSVKEPGIEKALIEVCDEYANSSFE</sequence>
<accession>A0A6V8H194</accession>
<dbReference type="EMBL" id="DF933811">
    <property type="protein sequence ID" value="GAM34586.1"/>
    <property type="molecule type" value="Genomic_DNA"/>
</dbReference>
<dbReference type="GO" id="GO:0004177">
    <property type="term" value="F:aminopeptidase activity"/>
    <property type="evidence" value="ECO:0007669"/>
    <property type="project" value="UniProtKB-KW"/>
</dbReference>
<feature type="domain" description="AB hydrolase-1" evidence="9">
    <location>
        <begin position="40"/>
        <end position="188"/>
    </location>
</feature>
<organism evidence="10 11">
    <name type="scientific">Talaromyces pinophilus</name>
    <name type="common">Penicillium pinophilum</name>
    <dbReference type="NCBI Taxonomy" id="128442"/>
    <lineage>
        <taxon>Eukaryota</taxon>
        <taxon>Fungi</taxon>
        <taxon>Dikarya</taxon>
        <taxon>Ascomycota</taxon>
        <taxon>Pezizomycotina</taxon>
        <taxon>Eurotiomycetes</taxon>
        <taxon>Eurotiomycetidae</taxon>
        <taxon>Eurotiales</taxon>
        <taxon>Trichocomaceae</taxon>
        <taxon>Talaromyces</taxon>
        <taxon>Talaromyces sect. Talaromyces</taxon>
    </lineage>
</organism>
<keyword evidence="11" id="KW-1185">Reference proteome</keyword>
<dbReference type="PIRSF" id="PIRSF006431">
    <property type="entry name" value="Pept_S33"/>
    <property type="match status" value="1"/>
</dbReference>
<comment type="subcellular location">
    <subcellularLocation>
        <location evidence="2">Cytoplasm</location>
    </subcellularLocation>
</comment>
<comment type="catalytic activity">
    <reaction evidence="1 8">
        <text>Release of N-terminal proline from a peptide.</text>
        <dbReference type="EC" id="3.4.11.5"/>
    </reaction>
</comment>
<evidence type="ECO:0000256" key="3">
    <source>
        <dbReference type="ARBA" id="ARBA00010088"/>
    </source>
</evidence>
<reference evidence="11" key="1">
    <citation type="journal article" date="2015" name="Genome Announc.">
        <title>Draft genome sequence of Talaromyces cellulolyticus strain Y-94, a source of lignocellulosic biomass-degrading enzymes.</title>
        <authorList>
            <person name="Fujii T."/>
            <person name="Koike H."/>
            <person name="Sawayama S."/>
            <person name="Yano S."/>
            <person name="Inoue H."/>
        </authorList>
    </citation>
    <scope>NUCLEOTIDE SEQUENCE [LARGE SCALE GENOMIC DNA]</scope>
    <source>
        <strain evidence="11">Y-94</strain>
    </source>
</reference>
<dbReference type="InterPro" id="IPR002410">
    <property type="entry name" value="Peptidase_S33"/>
</dbReference>
<dbReference type="SUPFAM" id="SSF53474">
    <property type="entry name" value="alpha/beta-Hydrolases"/>
    <property type="match status" value="1"/>
</dbReference>
<proteinExistence type="inferred from homology"/>
<dbReference type="GO" id="GO:0006508">
    <property type="term" value="P:proteolysis"/>
    <property type="evidence" value="ECO:0007669"/>
    <property type="project" value="UniProtKB-KW"/>
</dbReference>
<dbReference type="PRINTS" id="PR00793">
    <property type="entry name" value="PROAMNOPTASE"/>
</dbReference>
<dbReference type="Pfam" id="PF00561">
    <property type="entry name" value="Abhydrolase_1"/>
    <property type="match status" value="1"/>
</dbReference>
<dbReference type="NCBIfam" id="TIGR01249">
    <property type="entry name" value="pro_imino_pep_1"/>
    <property type="match status" value="1"/>
</dbReference>
<evidence type="ECO:0000313" key="10">
    <source>
        <dbReference type="EMBL" id="GAM34586.1"/>
    </source>
</evidence>
<dbReference type="InterPro" id="IPR029058">
    <property type="entry name" value="AB_hydrolase_fold"/>
</dbReference>
<dbReference type="InterPro" id="IPR005944">
    <property type="entry name" value="Pro_iminopeptidase"/>
</dbReference>
<evidence type="ECO:0000256" key="8">
    <source>
        <dbReference type="RuleBase" id="RU003421"/>
    </source>
</evidence>
<evidence type="ECO:0000256" key="4">
    <source>
        <dbReference type="ARBA" id="ARBA00022438"/>
    </source>
</evidence>
<evidence type="ECO:0000259" key="9">
    <source>
        <dbReference type="Pfam" id="PF00561"/>
    </source>
</evidence>
<dbReference type="Gene3D" id="3.40.50.1820">
    <property type="entry name" value="alpha/beta hydrolase"/>
    <property type="match status" value="1"/>
</dbReference>
<gene>
    <name evidence="10" type="ORF">TCE0_015r02259</name>
</gene>
<comment type="similarity">
    <text evidence="3 8">Belongs to the peptidase S33 family.</text>
</comment>
<evidence type="ECO:0000256" key="2">
    <source>
        <dbReference type="ARBA" id="ARBA00004496"/>
    </source>
</evidence>
<name>A0A6V8H194_TALPI</name>
<evidence type="ECO:0000256" key="1">
    <source>
        <dbReference type="ARBA" id="ARBA00001585"/>
    </source>
</evidence>
<comment type="caution">
    <text evidence="10">The sequence shown here is derived from an EMBL/GenBank/DDBJ whole genome shotgun (WGS) entry which is preliminary data.</text>
</comment>
<dbReference type="PRINTS" id="PR00111">
    <property type="entry name" value="ABHYDROLASE"/>
</dbReference>
<keyword evidence="6 8" id="KW-0645">Protease</keyword>
<keyword evidence="4 8" id="KW-0031">Aminopeptidase</keyword>
<dbReference type="AlphaFoldDB" id="A0A6V8H194"/>
<dbReference type="PANTHER" id="PTHR43722:SF1">
    <property type="entry name" value="PROLINE IMINOPEPTIDASE"/>
    <property type="match status" value="1"/>
</dbReference>
<dbReference type="PANTHER" id="PTHR43722">
    <property type="entry name" value="PROLINE IMINOPEPTIDASE"/>
    <property type="match status" value="1"/>
</dbReference>
<protein>
    <recommendedName>
        <fullName evidence="8">Proline iminopeptidase</fullName>
        <ecNumber evidence="8">3.4.11.5</ecNumber>
    </recommendedName>
</protein>
<evidence type="ECO:0000256" key="6">
    <source>
        <dbReference type="ARBA" id="ARBA00022670"/>
    </source>
</evidence>
<dbReference type="EC" id="3.4.11.5" evidence="8"/>
<keyword evidence="7 8" id="KW-0378">Hydrolase</keyword>
<dbReference type="Proteomes" id="UP000053095">
    <property type="component" value="Unassembled WGS sequence"/>
</dbReference>
<dbReference type="InterPro" id="IPR000073">
    <property type="entry name" value="AB_hydrolase_1"/>
</dbReference>